<feature type="binding site" evidence="10">
    <location>
        <position position="122"/>
    </location>
    <ligand>
        <name>[4Fe-4S] cluster</name>
        <dbReference type="ChEBI" id="CHEBI:49883"/>
    </ligand>
</feature>
<evidence type="ECO:0000256" key="5">
    <source>
        <dbReference type="ARBA" id="ARBA00024327"/>
    </source>
</evidence>
<dbReference type="EC" id="1.8.4.10" evidence="6 10"/>
<evidence type="ECO:0000256" key="9">
    <source>
        <dbReference type="ARBA" id="ARBA00032041"/>
    </source>
</evidence>
<comment type="subcellular location">
    <subcellularLocation>
        <location evidence="10">Cytoplasm</location>
    </subcellularLocation>
</comment>
<dbReference type="InterPro" id="IPR002500">
    <property type="entry name" value="PAPS_reduct_dom"/>
</dbReference>
<keyword evidence="13" id="KW-1185">Reference proteome</keyword>
<evidence type="ECO:0000256" key="2">
    <source>
        <dbReference type="ARBA" id="ARBA00022490"/>
    </source>
</evidence>
<dbReference type="NCBIfam" id="TIGR02055">
    <property type="entry name" value="APS_reductase"/>
    <property type="match status" value="1"/>
</dbReference>
<evidence type="ECO:0000256" key="3">
    <source>
        <dbReference type="ARBA" id="ARBA00023002"/>
    </source>
</evidence>
<keyword evidence="10" id="KW-0408">Iron</keyword>
<protein>
    <recommendedName>
        <fullName evidence="7 10">Adenosine 5'-phosphosulfate reductase</fullName>
        <shortName evidence="10">APS reductase</shortName>
        <ecNumber evidence="6 10">1.8.4.10</ecNumber>
    </recommendedName>
    <alternativeName>
        <fullName evidence="9 10">5'-adenylylsulfate reductase</fullName>
    </alternativeName>
    <alternativeName>
        <fullName evidence="8 10">Thioredoxin-dependent 5'-adenylylsulfate reductase</fullName>
    </alternativeName>
</protein>
<keyword evidence="3 10" id="KW-0560">Oxidoreductase</keyword>
<comment type="similarity">
    <text evidence="1 10">Belongs to the PAPS reductase family. CysH subfamily.</text>
</comment>
<evidence type="ECO:0000256" key="1">
    <source>
        <dbReference type="ARBA" id="ARBA00009732"/>
    </source>
</evidence>
<organism evidence="12 13">
    <name type="scientific">Carboxydichorda subterranea</name>
    <dbReference type="NCBI Taxonomy" id="3109565"/>
    <lineage>
        <taxon>Bacteria</taxon>
        <taxon>Bacillati</taxon>
        <taxon>Bacillota</taxon>
        <taxon>Limnochordia</taxon>
        <taxon>Limnochordales</taxon>
        <taxon>Geochordaceae</taxon>
        <taxon>Carboxydichorda</taxon>
    </lineage>
</organism>
<dbReference type="RefSeq" id="WP_324716296.1">
    <property type="nucleotide sequence ID" value="NZ_CP141615.1"/>
</dbReference>
<keyword evidence="10" id="KW-0411">Iron-sulfur</keyword>
<evidence type="ECO:0000259" key="11">
    <source>
        <dbReference type="Pfam" id="PF01507"/>
    </source>
</evidence>
<feature type="binding site" evidence="10">
    <location>
        <position position="121"/>
    </location>
    <ligand>
        <name>[4Fe-4S] cluster</name>
        <dbReference type="ChEBI" id="CHEBI:49883"/>
    </ligand>
</feature>
<dbReference type="PIRSF" id="PIRSF000857">
    <property type="entry name" value="PAPS_reductase"/>
    <property type="match status" value="1"/>
</dbReference>
<comment type="cofactor">
    <cofactor evidence="10">
        <name>[4Fe-4S] cluster</name>
        <dbReference type="ChEBI" id="CHEBI:49883"/>
    </cofactor>
    <text evidence="10">Binds 1 [4Fe-4S] cluster per subunit.</text>
</comment>
<dbReference type="SUPFAM" id="SSF52402">
    <property type="entry name" value="Adenine nucleotide alpha hydrolases-like"/>
    <property type="match status" value="1"/>
</dbReference>
<reference evidence="12 13" key="1">
    <citation type="journal article" date="2024" name="Front. Microbiol.">
        <title>Novel thermophilic genera Geochorda gen. nov. and Carboxydochorda gen. nov. from the deep terrestrial subsurface reveal the ecophysiological diversity in the class Limnochordia.</title>
        <authorList>
            <person name="Karnachuk O.V."/>
            <person name="Lukina A.P."/>
            <person name="Avakyan M.R."/>
            <person name="Kadnikov V.V."/>
            <person name="Begmatov S."/>
            <person name="Beletsky A.V."/>
            <person name="Vlasova K.G."/>
            <person name="Novikov A.A."/>
            <person name="Shcherbakova V.A."/>
            <person name="Mardanov A.V."/>
            <person name="Ravin N.V."/>
        </authorList>
    </citation>
    <scope>NUCLEOTIDE SEQUENCE [LARGE SCALE GENOMIC DNA]</scope>
    <source>
        <strain evidence="12 13">L945</strain>
    </source>
</reference>
<dbReference type="PANTHER" id="PTHR46509">
    <property type="entry name" value="PHOSPHOADENOSINE PHOSPHOSULFATE REDUCTASE"/>
    <property type="match status" value="1"/>
</dbReference>
<dbReference type="CDD" id="cd23945">
    <property type="entry name" value="PAPS_reductase"/>
    <property type="match status" value="1"/>
</dbReference>
<dbReference type="Pfam" id="PF01507">
    <property type="entry name" value="PAPS_reduct"/>
    <property type="match status" value="1"/>
</dbReference>
<evidence type="ECO:0000256" key="6">
    <source>
        <dbReference type="ARBA" id="ARBA00024386"/>
    </source>
</evidence>
<feature type="binding site" evidence="10">
    <location>
        <position position="207"/>
    </location>
    <ligand>
        <name>[4Fe-4S] cluster</name>
        <dbReference type="ChEBI" id="CHEBI:49883"/>
    </ligand>
</feature>
<evidence type="ECO:0000256" key="8">
    <source>
        <dbReference type="ARBA" id="ARBA00030894"/>
    </source>
</evidence>
<comment type="pathway">
    <text evidence="5 10">Sulfur metabolism; hydrogen sulfide biosynthesis; sulfite from sulfate.</text>
</comment>
<dbReference type="EMBL" id="CP141615">
    <property type="protein sequence ID" value="WRP17024.1"/>
    <property type="molecule type" value="Genomic_DNA"/>
</dbReference>
<evidence type="ECO:0000256" key="10">
    <source>
        <dbReference type="HAMAP-Rule" id="MF_00063"/>
    </source>
</evidence>
<evidence type="ECO:0000256" key="7">
    <source>
        <dbReference type="ARBA" id="ARBA00029514"/>
    </source>
</evidence>
<name>A0ABZ1BWG8_9FIRM</name>
<feature type="domain" description="Phosphoadenosine phosphosulphate reductase" evidence="11">
    <location>
        <begin position="40"/>
        <end position="210"/>
    </location>
</feature>
<feature type="active site" description="Nucleophile; cysteine thiosulfonate intermediate" evidence="10">
    <location>
        <position position="230"/>
    </location>
</feature>
<proteinExistence type="inferred from homology"/>
<feature type="binding site" evidence="10">
    <location>
        <position position="204"/>
    </location>
    <ligand>
        <name>[4Fe-4S] cluster</name>
        <dbReference type="ChEBI" id="CHEBI:49883"/>
    </ligand>
</feature>
<accession>A0ABZ1BWG8</accession>
<evidence type="ECO:0000256" key="4">
    <source>
        <dbReference type="ARBA" id="ARBA00024298"/>
    </source>
</evidence>
<dbReference type="InterPro" id="IPR011798">
    <property type="entry name" value="APS_reductase"/>
</dbReference>
<dbReference type="GO" id="GO:0004604">
    <property type="term" value="F:phosphoadenylyl-sulfate reductase (thioredoxin) activity"/>
    <property type="evidence" value="ECO:0007669"/>
    <property type="project" value="UniProtKB-EC"/>
</dbReference>
<keyword evidence="2 10" id="KW-0963">Cytoplasm</keyword>
<gene>
    <name evidence="10" type="primary">cysH</name>
    <name evidence="12" type="ORF">U7230_13185</name>
</gene>
<evidence type="ECO:0000313" key="13">
    <source>
        <dbReference type="Proteomes" id="UP001332192"/>
    </source>
</evidence>
<keyword evidence="10" id="KW-0479">Metal-binding</keyword>
<dbReference type="Proteomes" id="UP001332192">
    <property type="component" value="Chromosome"/>
</dbReference>
<dbReference type="NCBIfam" id="TIGR00434">
    <property type="entry name" value="cysH"/>
    <property type="match status" value="1"/>
</dbReference>
<dbReference type="Gene3D" id="3.40.50.620">
    <property type="entry name" value="HUPs"/>
    <property type="match status" value="1"/>
</dbReference>
<dbReference type="PANTHER" id="PTHR46509:SF1">
    <property type="entry name" value="PHOSPHOADENOSINE PHOSPHOSULFATE REDUCTASE"/>
    <property type="match status" value="1"/>
</dbReference>
<dbReference type="HAMAP" id="MF_00063">
    <property type="entry name" value="CysH"/>
    <property type="match status" value="1"/>
</dbReference>
<comment type="function">
    <text evidence="4 10">Catalyzes the formation of sulfite from adenosine 5'-phosphosulfate (APS) using thioredoxin as an electron donor.</text>
</comment>
<comment type="catalytic activity">
    <reaction evidence="10">
        <text>[thioredoxin]-disulfide + sulfite + AMP + 2 H(+) = adenosine 5'-phosphosulfate + [thioredoxin]-dithiol</text>
        <dbReference type="Rhea" id="RHEA:21976"/>
        <dbReference type="Rhea" id="RHEA-COMP:10698"/>
        <dbReference type="Rhea" id="RHEA-COMP:10700"/>
        <dbReference type="ChEBI" id="CHEBI:15378"/>
        <dbReference type="ChEBI" id="CHEBI:17359"/>
        <dbReference type="ChEBI" id="CHEBI:29950"/>
        <dbReference type="ChEBI" id="CHEBI:50058"/>
        <dbReference type="ChEBI" id="CHEBI:58243"/>
        <dbReference type="ChEBI" id="CHEBI:456215"/>
        <dbReference type="EC" id="1.8.4.10"/>
    </reaction>
</comment>
<evidence type="ECO:0000313" key="12">
    <source>
        <dbReference type="EMBL" id="WRP17024.1"/>
    </source>
</evidence>
<dbReference type="InterPro" id="IPR014729">
    <property type="entry name" value="Rossmann-like_a/b/a_fold"/>
</dbReference>
<dbReference type="NCBIfam" id="NF002537">
    <property type="entry name" value="PRK02090.1"/>
    <property type="match status" value="1"/>
</dbReference>
<dbReference type="InterPro" id="IPR004511">
    <property type="entry name" value="PAPS/APS_Rdtase"/>
</dbReference>
<sequence>MSVSDPQESPEAMAVEAARLETRSAREILEWALGTFGSRICLACSFGAEDMVILHLAASIRPGVDVFYLDTGLLFEETYRLIEEVRTLYPVHLIRVEPSLPLHQQARRYGEALWERDPDRCCQLRKLEPLQAFLRGYSAWVTGIRRQQAPTRRNARVVEWDGRWGLVKVNPLCTWSREDVWRFIRSFGVPYNPLHDRGYPSIGCRPCTSPVADGEEERAGRWRGRAKTECGLHATQLPEDGRALPVWTGAREEGPAS</sequence>